<feature type="region of interest" description="Disordered" evidence="1">
    <location>
        <begin position="209"/>
        <end position="229"/>
    </location>
</feature>
<evidence type="ECO:0000313" key="4">
    <source>
        <dbReference type="Proteomes" id="UP000321304"/>
    </source>
</evidence>
<feature type="transmembrane region" description="Helical" evidence="2">
    <location>
        <begin position="150"/>
        <end position="171"/>
    </location>
</feature>
<dbReference type="STRING" id="1755647.AS156_34545"/>
<accession>A0A560LRU3</accession>
<keyword evidence="2" id="KW-1133">Transmembrane helix</keyword>
<evidence type="ECO:0000256" key="1">
    <source>
        <dbReference type="SAM" id="MobiDB-lite"/>
    </source>
</evidence>
<protein>
    <recommendedName>
        <fullName evidence="5">Bll5862 protein</fullName>
    </recommendedName>
</protein>
<keyword evidence="2" id="KW-0472">Membrane</keyword>
<reference evidence="3 4" key="1">
    <citation type="submission" date="2019-06" db="EMBL/GenBank/DDBJ databases">
        <title>Genomic Encyclopedia of Type Strains, Phase IV (KMG-V): Genome sequencing to study the core and pangenomes of soil and plant-associated prokaryotes.</title>
        <authorList>
            <person name="Whitman W."/>
        </authorList>
    </citation>
    <scope>NUCLEOTIDE SEQUENCE [LARGE SCALE GENOMIC DNA]</scope>
    <source>
        <strain evidence="3 4">BR 10355</strain>
    </source>
</reference>
<gene>
    <name evidence="3" type="ORF">FBZ93_107300</name>
</gene>
<keyword evidence="2" id="KW-0812">Transmembrane</keyword>
<feature type="transmembrane region" description="Helical" evidence="2">
    <location>
        <begin position="177"/>
        <end position="198"/>
    </location>
</feature>
<keyword evidence="4" id="KW-1185">Reference proteome</keyword>
<comment type="caution">
    <text evidence="3">The sequence shown here is derived from an EMBL/GenBank/DDBJ whole genome shotgun (WGS) entry which is preliminary data.</text>
</comment>
<dbReference type="EMBL" id="VITY01000007">
    <property type="protein sequence ID" value="TWB97054.1"/>
    <property type="molecule type" value="Genomic_DNA"/>
</dbReference>
<evidence type="ECO:0008006" key="5">
    <source>
        <dbReference type="Google" id="ProtNLM"/>
    </source>
</evidence>
<dbReference type="AlphaFoldDB" id="A0A560LRU3"/>
<sequence>MTSDASARMCPNRWNGGLPTTLQERSETGEGAAVRYAYKASLVGSAHQFELTEDGLSWRIAGRSGVWNYRDISAVKLSYRPVSMQQQRFRADIDNAKGGRIAILSTTWQTATLVAPQGHLYRDFVVELHRRMQAAGSTARLSGGLGPKTYTAALAVLAWLAVAMFGLLVMALMTSNWMGALFLLGFAALFTWQVGGFVTRNRPRRYSFDRLPDTLLPKPMPKPDRNQAQ</sequence>
<proteinExistence type="predicted"/>
<dbReference type="Proteomes" id="UP000321304">
    <property type="component" value="Unassembled WGS sequence"/>
</dbReference>
<organism evidence="3 4">
    <name type="scientific">Bradyrhizobium macuxiense</name>
    <dbReference type="NCBI Taxonomy" id="1755647"/>
    <lineage>
        <taxon>Bacteria</taxon>
        <taxon>Pseudomonadati</taxon>
        <taxon>Pseudomonadota</taxon>
        <taxon>Alphaproteobacteria</taxon>
        <taxon>Hyphomicrobiales</taxon>
        <taxon>Nitrobacteraceae</taxon>
        <taxon>Bradyrhizobium</taxon>
    </lineage>
</organism>
<name>A0A560LRU3_9BRAD</name>
<evidence type="ECO:0000313" key="3">
    <source>
        <dbReference type="EMBL" id="TWB97054.1"/>
    </source>
</evidence>
<evidence type="ECO:0000256" key="2">
    <source>
        <dbReference type="SAM" id="Phobius"/>
    </source>
</evidence>